<dbReference type="EMBL" id="JYDT01000043">
    <property type="protein sequence ID" value="KRY88351.1"/>
    <property type="molecule type" value="Genomic_DNA"/>
</dbReference>
<protein>
    <submittedName>
        <fullName evidence="1">Uncharacterized protein</fullName>
    </submittedName>
</protein>
<proteinExistence type="predicted"/>
<dbReference type="Proteomes" id="UP000054995">
    <property type="component" value="Unassembled WGS sequence"/>
</dbReference>
<evidence type="ECO:0000313" key="2">
    <source>
        <dbReference type="Proteomes" id="UP000054995"/>
    </source>
</evidence>
<keyword evidence="2" id="KW-1185">Reference proteome</keyword>
<name>A0A0V1FR91_TRIPS</name>
<evidence type="ECO:0000313" key="1">
    <source>
        <dbReference type="EMBL" id="KRY88351.1"/>
    </source>
</evidence>
<gene>
    <name evidence="1" type="ORF">T4D_3239</name>
</gene>
<accession>A0A0V1FR91</accession>
<dbReference type="AlphaFoldDB" id="A0A0V1FR91"/>
<reference evidence="1 2" key="1">
    <citation type="submission" date="2015-01" db="EMBL/GenBank/DDBJ databases">
        <title>Evolution of Trichinella species and genotypes.</title>
        <authorList>
            <person name="Korhonen P.K."/>
            <person name="Edoardo P."/>
            <person name="Giuseppe L.R."/>
            <person name="Gasser R.B."/>
        </authorList>
    </citation>
    <scope>NUCLEOTIDE SEQUENCE [LARGE SCALE GENOMIC DNA]</scope>
    <source>
        <strain evidence="1">ISS470</strain>
    </source>
</reference>
<organism evidence="1 2">
    <name type="scientific">Trichinella pseudospiralis</name>
    <name type="common">Parasitic roundworm</name>
    <dbReference type="NCBI Taxonomy" id="6337"/>
    <lineage>
        <taxon>Eukaryota</taxon>
        <taxon>Metazoa</taxon>
        <taxon>Ecdysozoa</taxon>
        <taxon>Nematoda</taxon>
        <taxon>Enoplea</taxon>
        <taxon>Dorylaimia</taxon>
        <taxon>Trichinellida</taxon>
        <taxon>Trichinellidae</taxon>
        <taxon>Trichinella</taxon>
    </lineage>
</organism>
<comment type="caution">
    <text evidence="1">The sequence shown here is derived from an EMBL/GenBank/DDBJ whole genome shotgun (WGS) entry which is preliminary data.</text>
</comment>
<sequence length="96" mass="11163">MFTTRLLTFSKELLVSATKKSTPSHKFSVHPYKARFSEASFYIYNIEVESTRCDVIFISKPLYNVLTCEMIPLQFSDEERGNFMNSDYQGPAFAHY</sequence>